<name>A0ABS1KQL5_9BACT</name>
<keyword evidence="2" id="KW-0479">Metal-binding</keyword>
<proteinExistence type="predicted"/>
<dbReference type="InterPro" id="IPR051607">
    <property type="entry name" value="Metallo-dep_hydrolases"/>
</dbReference>
<protein>
    <submittedName>
        <fullName evidence="6">Formimidoylglutamate deiminase</fullName>
        <ecNumber evidence="6">3.5.3.13</ecNumber>
    </submittedName>
</protein>
<dbReference type="RefSeq" id="WP_202009180.1">
    <property type="nucleotide sequence ID" value="NZ_JAERRB010000003.1"/>
</dbReference>
<dbReference type="InterPro" id="IPR006680">
    <property type="entry name" value="Amidohydro-rel"/>
</dbReference>
<keyword evidence="4" id="KW-0862">Zinc</keyword>
<dbReference type="Gene3D" id="3.20.20.140">
    <property type="entry name" value="Metal-dependent hydrolases"/>
    <property type="match status" value="1"/>
</dbReference>
<keyword evidence="3 6" id="KW-0378">Hydrolase</keyword>
<dbReference type="InterPro" id="IPR011059">
    <property type="entry name" value="Metal-dep_hydrolase_composite"/>
</dbReference>
<dbReference type="GO" id="GO:0050416">
    <property type="term" value="F:formimidoylglutamate deiminase activity"/>
    <property type="evidence" value="ECO:0007669"/>
    <property type="project" value="UniProtKB-EC"/>
</dbReference>
<accession>A0ABS1KQL5</accession>
<dbReference type="InterPro" id="IPR032466">
    <property type="entry name" value="Metal_Hydrolase"/>
</dbReference>
<organism evidence="6 7">
    <name type="scientific">Chryseolinea lacunae</name>
    <dbReference type="NCBI Taxonomy" id="2801331"/>
    <lineage>
        <taxon>Bacteria</taxon>
        <taxon>Pseudomonadati</taxon>
        <taxon>Bacteroidota</taxon>
        <taxon>Cytophagia</taxon>
        <taxon>Cytophagales</taxon>
        <taxon>Fulvivirgaceae</taxon>
        <taxon>Chryseolinea</taxon>
    </lineage>
</organism>
<evidence type="ECO:0000256" key="4">
    <source>
        <dbReference type="ARBA" id="ARBA00022833"/>
    </source>
</evidence>
<feature type="domain" description="Amidohydrolase-related" evidence="5">
    <location>
        <begin position="50"/>
        <end position="428"/>
    </location>
</feature>
<comment type="cofactor">
    <cofactor evidence="1">
        <name>Zn(2+)</name>
        <dbReference type="ChEBI" id="CHEBI:29105"/>
    </cofactor>
</comment>
<dbReference type="EC" id="3.5.3.13" evidence="6"/>
<dbReference type="PANTHER" id="PTHR11271">
    <property type="entry name" value="GUANINE DEAMINASE"/>
    <property type="match status" value="1"/>
</dbReference>
<dbReference type="SUPFAM" id="SSF51556">
    <property type="entry name" value="Metallo-dependent hydrolases"/>
    <property type="match status" value="1"/>
</dbReference>
<sequence length="453" mass="50238">MKYYKFKGLLQENQWLVPAFVGVDEKGCVQYLSNQPPAEVVAYEAVSGYAIPGFQNAHSHAFQFAMAGMAEQHAPGTRDDFWSWREAMYKCALSLDPDQIEAVAAMLYAEMLRRGYTSVAEFHYLHHDTDGKPYANWAETGERLVAAAKTAGIKITLVPVFYQKGNFGEDPQPRQRRFISRTLDDYLHLLDDSSAAVLNYDDARLGFGVHSLRAVEARDVIATFSDGPTNIPFHLHAAEQLKEVADCEAYLKTRPVQWLTDNLPVNNRFHIVHCTHMTDAEMSALANSGAHAVLCPGTEGNLGDGIFRLTDYAKAGGNFSIGTDSHISLNPLEDLRWLDYAQRFTTHQRNTFDDGAQTLFTKTLTGGRRAMSTDAASQFFALQMPFDAVVFDAANPFLARLPQHLLPSLLYTADSGALLGTLVNGKWVVKNQAHAAADVIRPGFKAAMKKLLR</sequence>
<gene>
    <name evidence="6" type="primary">hutF</name>
    <name evidence="6" type="ORF">JI741_10975</name>
</gene>
<dbReference type="NCBIfam" id="NF006681">
    <property type="entry name" value="PRK09229.1-2"/>
    <property type="match status" value="1"/>
</dbReference>
<dbReference type="NCBIfam" id="TIGR02022">
    <property type="entry name" value="hutF"/>
    <property type="match status" value="1"/>
</dbReference>
<keyword evidence="7" id="KW-1185">Reference proteome</keyword>
<evidence type="ECO:0000313" key="6">
    <source>
        <dbReference type="EMBL" id="MBL0741744.1"/>
    </source>
</evidence>
<dbReference type="Pfam" id="PF01979">
    <property type="entry name" value="Amidohydro_1"/>
    <property type="match status" value="1"/>
</dbReference>
<evidence type="ECO:0000256" key="1">
    <source>
        <dbReference type="ARBA" id="ARBA00001947"/>
    </source>
</evidence>
<evidence type="ECO:0000256" key="3">
    <source>
        <dbReference type="ARBA" id="ARBA00022801"/>
    </source>
</evidence>
<dbReference type="Gene3D" id="2.30.40.10">
    <property type="entry name" value="Urease, subunit C, domain 1"/>
    <property type="match status" value="1"/>
</dbReference>
<comment type="caution">
    <text evidence="6">The sequence shown here is derived from an EMBL/GenBank/DDBJ whole genome shotgun (WGS) entry which is preliminary data.</text>
</comment>
<dbReference type="Proteomes" id="UP000613030">
    <property type="component" value="Unassembled WGS sequence"/>
</dbReference>
<evidence type="ECO:0000256" key="2">
    <source>
        <dbReference type="ARBA" id="ARBA00022723"/>
    </source>
</evidence>
<reference evidence="6 7" key="1">
    <citation type="submission" date="2021-01" db="EMBL/GenBank/DDBJ databases">
        <title>Chryseolinea sp. Jin1 Genome sequencing and assembly.</title>
        <authorList>
            <person name="Kim I."/>
        </authorList>
    </citation>
    <scope>NUCLEOTIDE SEQUENCE [LARGE SCALE GENOMIC DNA]</scope>
    <source>
        <strain evidence="6 7">Jin1</strain>
    </source>
</reference>
<evidence type="ECO:0000259" key="5">
    <source>
        <dbReference type="Pfam" id="PF01979"/>
    </source>
</evidence>
<dbReference type="InterPro" id="IPR010252">
    <property type="entry name" value="HutF"/>
</dbReference>
<evidence type="ECO:0000313" key="7">
    <source>
        <dbReference type="Proteomes" id="UP000613030"/>
    </source>
</evidence>
<dbReference type="EMBL" id="JAERRB010000003">
    <property type="protein sequence ID" value="MBL0741744.1"/>
    <property type="molecule type" value="Genomic_DNA"/>
</dbReference>
<dbReference type="PANTHER" id="PTHR11271:SF48">
    <property type="entry name" value="AMIDOHYDROLASE-RELATED DOMAIN-CONTAINING PROTEIN"/>
    <property type="match status" value="1"/>
</dbReference>